<dbReference type="OrthoDB" id="9101320at2"/>
<keyword evidence="4" id="KW-1185">Reference proteome</keyword>
<evidence type="ECO:0000256" key="1">
    <source>
        <dbReference type="SAM" id="SignalP"/>
    </source>
</evidence>
<accession>A0A509EB31</accession>
<dbReference type="AlphaFoldDB" id="A0A509EB31"/>
<reference evidence="3 4" key="1">
    <citation type="submission" date="2019-06" db="EMBL/GenBank/DDBJ databases">
        <authorList>
            <person name="Rodrigo-Torres L."/>
            <person name="Arahal R. D."/>
            <person name="Lucena T."/>
        </authorList>
    </citation>
    <scope>NUCLEOTIDE SEQUENCE [LARGE SCALE GENOMIC DNA]</scope>
    <source>
        <strain evidence="3 4">SB0023/3</strain>
    </source>
</reference>
<dbReference type="InterPro" id="IPR012347">
    <property type="entry name" value="Ferritin-like"/>
</dbReference>
<dbReference type="Gene3D" id="1.20.1260.10">
    <property type="match status" value="1"/>
</dbReference>
<evidence type="ECO:0000313" key="3">
    <source>
        <dbReference type="EMBL" id="VUD71370.1"/>
    </source>
</evidence>
<keyword evidence="1" id="KW-0732">Signal</keyword>
<feature type="signal peptide" evidence="1">
    <location>
        <begin position="1"/>
        <end position="21"/>
    </location>
</feature>
<dbReference type="Proteomes" id="UP000410984">
    <property type="component" value="Unassembled WGS sequence"/>
</dbReference>
<name>A0A509EB31_9HYPH</name>
<feature type="chain" id="PRO_5021191170" description="DUF4142 domain-containing protein" evidence="1">
    <location>
        <begin position="22"/>
        <end position="232"/>
    </location>
</feature>
<feature type="domain" description="DUF4142" evidence="2">
    <location>
        <begin position="30"/>
        <end position="72"/>
    </location>
</feature>
<protein>
    <recommendedName>
        <fullName evidence="2">DUF4142 domain-containing protein</fullName>
    </recommendedName>
</protein>
<dbReference type="RefSeq" id="WP_142582806.1">
    <property type="nucleotide sequence ID" value="NZ_CABFPH010000021.1"/>
</dbReference>
<dbReference type="Pfam" id="PF13628">
    <property type="entry name" value="DUF4142"/>
    <property type="match status" value="2"/>
</dbReference>
<evidence type="ECO:0000259" key="2">
    <source>
        <dbReference type="Pfam" id="PF13628"/>
    </source>
</evidence>
<evidence type="ECO:0000313" key="4">
    <source>
        <dbReference type="Proteomes" id="UP000410984"/>
    </source>
</evidence>
<gene>
    <name evidence="3" type="ORF">MET9862_01950</name>
</gene>
<dbReference type="PANTHER" id="PTHR38593">
    <property type="entry name" value="BLR2558 PROTEIN"/>
    <property type="match status" value="1"/>
</dbReference>
<proteinExistence type="predicted"/>
<feature type="domain" description="DUF4142" evidence="2">
    <location>
        <begin position="152"/>
        <end position="226"/>
    </location>
</feature>
<sequence>MFKKYAAVSALMVAVSTPAMAQGMMDYRLQALQANAFEIQSSQIALSKSRNPKIRTFAREAIRDHRAANAALVGSDGPMAMGGPADLIGAPIAVAGGAVGAATGAAAGIVGGTLSGGPVGAVEGAGAGAARGAAAGSRIGRGDVDATAGTVVEPNPEQQAMLAELSAAPAGAQFDRLYVSQQLKAHQMAIGMTQAYAQTGPNPALRTYAQQALPVYQMHYEQAQRLPGARSM</sequence>
<dbReference type="InterPro" id="IPR025419">
    <property type="entry name" value="DUF4142"/>
</dbReference>
<dbReference type="PANTHER" id="PTHR38593:SF1">
    <property type="entry name" value="BLR2558 PROTEIN"/>
    <property type="match status" value="1"/>
</dbReference>
<organism evidence="3 4">
    <name type="scientific">Methylobacterium symbioticum</name>
    <dbReference type="NCBI Taxonomy" id="2584084"/>
    <lineage>
        <taxon>Bacteria</taxon>
        <taxon>Pseudomonadati</taxon>
        <taxon>Pseudomonadota</taxon>
        <taxon>Alphaproteobacteria</taxon>
        <taxon>Hyphomicrobiales</taxon>
        <taxon>Methylobacteriaceae</taxon>
        <taxon>Methylobacterium</taxon>
    </lineage>
</organism>
<dbReference type="EMBL" id="CABFPH010000021">
    <property type="protein sequence ID" value="VUD71370.1"/>
    <property type="molecule type" value="Genomic_DNA"/>
</dbReference>